<keyword evidence="1" id="KW-1133">Transmembrane helix</keyword>
<feature type="transmembrane region" description="Helical" evidence="1">
    <location>
        <begin position="48"/>
        <end position="71"/>
    </location>
</feature>
<dbReference type="RefSeq" id="WP_156561693.1">
    <property type="nucleotide sequence ID" value="NZ_CACRTV010000057.1"/>
</dbReference>
<reference evidence="2" key="1">
    <citation type="submission" date="2019-11" db="EMBL/GenBank/DDBJ databases">
        <authorList>
            <person name="Feng L."/>
        </authorList>
    </citation>
    <scope>NUCLEOTIDE SEQUENCE</scope>
    <source>
        <strain evidence="2">CParaputrificumLFYP93</strain>
    </source>
</reference>
<keyword evidence="1" id="KW-0812">Transmembrane</keyword>
<gene>
    <name evidence="2" type="ORF">CPLFYP93_02323</name>
</gene>
<organism evidence="2">
    <name type="scientific">Clostridium paraputrificum</name>
    <dbReference type="NCBI Taxonomy" id="29363"/>
    <lineage>
        <taxon>Bacteria</taxon>
        <taxon>Bacillati</taxon>
        <taxon>Bacillota</taxon>
        <taxon>Clostridia</taxon>
        <taxon>Eubacteriales</taxon>
        <taxon>Clostridiaceae</taxon>
        <taxon>Clostridium</taxon>
    </lineage>
</organism>
<sequence>MRYPINVSKTLREAGKASMTEKLVFYAFIGLIANIIVFSQLGALLGGIGIPTFLIVLGQLIITLLVGSVVFRRLIIREDDKLEEHEKSKDTSLSNYYFIRNKEGQEHIESVPIHEYADGNKAIFIRFTYGAATDKSSEETRLILTYLCQITLRYGLEFRAINMPELFEESIECRTMLRNIGKSSYEPLSKFMLDQAMFILDTCKINGGLESTIVIIRTKTAIQIDSIAPIIRKLSDEFFKRDHSLRGMQFLDRSALNSLLRDYYCLEALDLAGLKTANVNRNTLIKYRDAIKVVEKEMKNGSTKSRLDISLYTGGVKIND</sequence>
<proteinExistence type="predicted"/>
<dbReference type="EMBL" id="CACRTV010000057">
    <property type="protein sequence ID" value="VYU45239.1"/>
    <property type="molecule type" value="Genomic_DNA"/>
</dbReference>
<dbReference type="AlphaFoldDB" id="A0A6N3EZV7"/>
<keyword evidence="1" id="KW-0472">Membrane</keyword>
<feature type="transmembrane region" description="Helical" evidence="1">
    <location>
        <begin position="23"/>
        <end position="42"/>
    </location>
</feature>
<evidence type="ECO:0000256" key="1">
    <source>
        <dbReference type="SAM" id="Phobius"/>
    </source>
</evidence>
<evidence type="ECO:0000313" key="2">
    <source>
        <dbReference type="EMBL" id="VYU45239.1"/>
    </source>
</evidence>
<name>A0A6N3EZV7_9CLOT</name>
<accession>A0A6N3EZV7</accession>
<protein>
    <submittedName>
        <fullName evidence="2">Uncharacterized protein</fullName>
    </submittedName>
</protein>